<evidence type="ECO:0000313" key="1">
    <source>
        <dbReference type="EMBL" id="EPH40076.1"/>
    </source>
</evidence>
<keyword evidence="2" id="KW-1185">Reference proteome</keyword>
<evidence type="ECO:0000313" key="2">
    <source>
        <dbReference type="Proteomes" id="UP000014629"/>
    </source>
</evidence>
<gene>
    <name evidence="1" type="ORF">STRAU_6851</name>
</gene>
<dbReference type="EMBL" id="AOPZ01000449">
    <property type="protein sequence ID" value="EPH40076.1"/>
    <property type="molecule type" value="Genomic_DNA"/>
</dbReference>
<accession>S3Z8S8</accession>
<proteinExistence type="predicted"/>
<dbReference type="Proteomes" id="UP000014629">
    <property type="component" value="Unassembled WGS sequence"/>
</dbReference>
<protein>
    <submittedName>
        <fullName evidence="1">Uncharacterized protein</fullName>
    </submittedName>
</protein>
<dbReference type="AlphaFoldDB" id="S3Z8S8"/>
<organism evidence="1 2">
    <name type="scientific">Streptomyces aurantiacus JA 4570</name>
    <dbReference type="NCBI Taxonomy" id="1286094"/>
    <lineage>
        <taxon>Bacteria</taxon>
        <taxon>Bacillati</taxon>
        <taxon>Actinomycetota</taxon>
        <taxon>Actinomycetes</taxon>
        <taxon>Kitasatosporales</taxon>
        <taxon>Streptomycetaceae</taxon>
        <taxon>Streptomyces</taxon>
        <taxon>Streptomyces aurantiacus group</taxon>
    </lineage>
</organism>
<sequence length="34" mass="3938">MNQTNRGRLTHTTRSHTFWILKRGLRGTRSIAGI</sequence>
<reference evidence="1 2" key="1">
    <citation type="submission" date="2013-02" db="EMBL/GenBank/DDBJ databases">
        <title>Draft Genome Sequence of Streptomyces aurantiacus, Which Produces Setomimycin.</title>
        <authorList>
            <person name="Gruening B.A."/>
            <person name="Praeg A."/>
            <person name="Erxleben A."/>
            <person name="Guenther S."/>
            <person name="Mueller M."/>
        </authorList>
    </citation>
    <scope>NUCLEOTIDE SEQUENCE [LARGE SCALE GENOMIC DNA]</scope>
    <source>
        <strain evidence="1 2">JA 4570</strain>
    </source>
</reference>
<comment type="caution">
    <text evidence="1">The sequence shown here is derived from an EMBL/GenBank/DDBJ whole genome shotgun (WGS) entry which is preliminary data.</text>
</comment>
<name>S3Z8S8_9ACTN</name>